<dbReference type="Proteomes" id="UP001172101">
    <property type="component" value="Unassembled WGS sequence"/>
</dbReference>
<evidence type="ECO:0000259" key="1">
    <source>
        <dbReference type="Pfam" id="PF13649"/>
    </source>
</evidence>
<keyword evidence="3" id="KW-1185">Reference proteome</keyword>
<dbReference type="Pfam" id="PF13649">
    <property type="entry name" value="Methyltransf_25"/>
    <property type="match status" value="1"/>
</dbReference>
<feature type="domain" description="Methyltransferase" evidence="1">
    <location>
        <begin position="60"/>
        <end position="161"/>
    </location>
</feature>
<dbReference type="AlphaFoldDB" id="A0AA40AD32"/>
<evidence type="ECO:0000313" key="3">
    <source>
        <dbReference type="Proteomes" id="UP001172101"/>
    </source>
</evidence>
<dbReference type="InterPro" id="IPR029063">
    <property type="entry name" value="SAM-dependent_MTases_sf"/>
</dbReference>
<dbReference type="SUPFAM" id="SSF53335">
    <property type="entry name" value="S-adenosyl-L-methionine-dependent methyltransferases"/>
    <property type="match status" value="1"/>
</dbReference>
<evidence type="ECO:0000313" key="2">
    <source>
        <dbReference type="EMBL" id="KAK0713560.1"/>
    </source>
</evidence>
<sequence>MATATATATVTMTVNRPLANTFAPGAVASSYEEELGAMVAISKMVVDLAPPITSASVIHDNACGPGVVTAAILAKFHAENPGNTTPPPPRIIATDIAPNMVELAARKGPSVEAHVMDSRALTSIPDGALTHSFTDFLFVRGWGEADMVAFASEIRRTLRPGATAVNAAWKYHEWHTVLRDALERTLGGTDAAAAAAEVDERMPRQPWSKESVLAVFAKAGFHPDRTTLHTVQHTPREPIEWDSKLWRQFLAAANEKVTRGMDDATKERYYANLASRTDEDKADPKEYRWEAWVLTAVK</sequence>
<reference evidence="2" key="1">
    <citation type="submission" date="2023-06" db="EMBL/GenBank/DDBJ databases">
        <title>Genome-scale phylogeny and comparative genomics of the fungal order Sordariales.</title>
        <authorList>
            <consortium name="Lawrence Berkeley National Laboratory"/>
            <person name="Hensen N."/>
            <person name="Bonometti L."/>
            <person name="Westerberg I."/>
            <person name="Brannstrom I.O."/>
            <person name="Guillou S."/>
            <person name="Cros-Aarteil S."/>
            <person name="Calhoun S."/>
            <person name="Haridas S."/>
            <person name="Kuo A."/>
            <person name="Mondo S."/>
            <person name="Pangilinan J."/>
            <person name="Riley R."/>
            <person name="LaButti K."/>
            <person name="Andreopoulos B."/>
            <person name="Lipzen A."/>
            <person name="Chen C."/>
            <person name="Yanf M."/>
            <person name="Daum C."/>
            <person name="Ng V."/>
            <person name="Clum A."/>
            <person name="Steindorff A."/>
            <person name="Ohm R."/>
            <person name="Martin F."/>
            <person name="Silar P."/>
            <person name="Natvig D."/>
            <person name="Lalanne C."/>
            <person name="Gautier V."/>
            <person name="Ament-velasquez S.L."/>
            <person name="Kruys A."/>
            <person name="Hutchinson M.I."/>
            <person name="Powell A.J."/>
            <person name="Barry K."/>
            <person name="Miller A.N."/>
            <person name="Grigoriev I.V."/>
            <person name="Debuchy R."/>
            <person name="Gladieux P."/>
            <person name="Thoren M.H."/>
            <person name="Johannesson H."/>
        </authorList>
    </citation>
    <scope>NUCLEOTIDE SEQUENCE</scope>
    <source>
        <strain evidence="2">SMH2392-1A</strain>
    </source>
</reference>
<dbReference type="RefSeq" id="XP_060294883.1">
    <property type="nucleotide sequence ID" value="XM_060445721.1"/>
</dbReference>
<dbReference type="CDD" id="cd02440">
    <property type="entry name" value="AdoMet_MTases"/>
    <property type="match status" value="1"/>
</dbReference>
<gene>
    <name evidence="2" type="ORF">B0T26DRAFT_753650</name>
</gene>
<dbReference type="GeneID" id="85328991"/>
<dbReference type="Gene3D" id="3.40.50.150">
    <property type="entry name" value="Vaccinia Virus protein VP39"/>
    <property type="match status" value="1"/>
</dbReference>
<protein>
    <recommendedName>
        <fullName evidence="1">Methyltransferase domain-containing protein</fullName>
    </recommendedName>
</protein>
<accession>A0AA40AD32</accession>
<dbReference type="InterPro" id="IPR041698">
    <property type="entry name" value="Methyltransf_25"/>
</dbReference>
<dbReference type="EMBL" id="JAUIRO010000005">
    <property type="protein sequence ID" value="KAK0713560.1"/>
    <property type="molecule type" value="Genomic_DNA"/>
</dbReference>
<name>A0AA40AD32_9PEZI</name>
<organism evidence="2 3">
    <name type="scientific">Lasiosphaeria miniovina</name>
    <dbReference type="NCBI Taxonomy" id="1954250"/>
    <lineage>
        <taxon>Eukaryota</taxon>
        <taxon>Fungi</taxon>
        <taxon>Dikarya</taxon>
        <taxon>Ascomycota</taxon>
        <taxon>Pezizomycotina</taxon>
        <taxon>Sordariomycetes</taxon>
        <taxon>Sordariomycetidae</taxon>
        <taxon>Sordariales</taxon>
        <taxon>Lasiosphaeriaceae</taxon>
        <taxon>Lasiosphaeria</taxon>
    </lineage>
</organism>
<proteinExistence type="predicted"/>
<comment type="caution">
    <text evidence="2">The sequence shown here is derived from an EMBL/GenBank/DDBJ whole genome shotgun (WGS) entry which is preliminary data.</text>
</comment>